<keyword evidence="2 3" id="KW-0456">Lyase</keyword>
<dbReference type="GO" id="GO:0008840">
    <property type="term" value="F:4-hydroxy-tetrahydrodipicolinate synthase activity"/>
    <property type="evidence" value="ECO:0007669"/>
    <property type="project" value="TreeGrafter"/>
</dbReference>
<gene>
    <name evidence="6" type="ORF">G5V65_18250</name>
</gene>
<dbReference type="RefSeq" id="WP_165053022.1">
    <property type="nucleotide sequence ID" value="NZ_JAALFE010000024.1"/>
</dbReference>
<evidence type="ECO:0000256" key="4">
    <source>
        <dbReference type="PIRSR" id="PIRSR001365-1"/>
    </source>
</evidence>
<name>A0A6M1TZ18_9RHOB</name>
<dbReference type="SMART" id="SM01130">
    <property type="entry name" value="DHDPS"/>
    <property type="match status" value="1"/>
</dbReference>
<organism evidence="6 7">
    <name type="scientific">Paragemmobacter kunshanensis</name>
    <dbReference type="NCBI Taxonomy" id="2583234"/>
    <lineage>
        <taxon>Bacteria</taxon>
        <taxon>Pseudomonadati</taxon>
        <taxon>Pseudomonadota</taxon>
        <taxon>Alphaproteobacteria</taxon>
        <taxon>Rhodobacterales</taxon>
        <taxon>Paracoccaceae</taxon>
        <taxon>Paragemmobacter</taxon>
    </lineage>
</organism>
<protein>
    <submittedName>
        <fullName evidence="6">Dihydrodipicolinate synthase family protein</fullName>
    </submittedName>
</protein>
<dbReference type="PANTHER" id="PTHR12128:SF66">
    <property type="entry name" value="4-HYDROXY-2-OXOGLUTARATE ALDOLASE, MITOCHONDRIAL"/>
    <property type="match status" value="1"/>
</dbReference>
<evidence type="ECO:0000256" key="5">
    <source>
        <dbReference type="PIRSR" id="PIRSR001365-2"/>
    </source>
</evidence>
<dbReference type="Pfam" id="PF00701">
    <property type="entry name" value="DHDPS"/>
    <property type="match status" value="1"/>
</dbReference>
<evidence type="ECO:0000256" key="2">
    <source>
        <dbReference type="ARBA" id="ARBA00023239"/>
    </source>
</evidence>
<dbReference type="InterPro" id="IPR002220">
    <property type="entry name" value="DapA-like"/>
</dbReference>
<dbReference type="SUPFAM" id="SSF51569">
    <property type="entry name" value="Aldolase"/>
    <property type="match status" value="1"/>
</dbReference>
<dbReference type="InterPro" id="IPR013785">
    <property type="entry name" value="Aldolase_TIM"/>
</dbReference>
<dbReference type="PIRSF" id="PIRSF001365">
    <property type="entry name" value="DHDPS"/>
    <property type="match status" value="1"/>
</dbReference>
<evidence type="ECO:0000313" key="6">
    <source>
        <dbReference type="EMBL" id="NGQ92837.1"/>
    </source>
</evidence>
<evidence type="ECO:0000256" key="3">
    <source>
        <dbReference type="PIRNR" id="PIRNR001365"/>
    </source>
</evidence>
<feature type="binding site" evidence="5">
    <location>
        <position position="47"/>
    </location>
    <ligand>
        <name>pyruvate</name>
        <dbReference type="ChEBI" id="CHEBI:15361"/>
    </ligand>
</feature>
<reference evidence="6 7" key="1">
    <citation type="submission" date="2020-02" db="EMBL/GenBank/DDBJ databases">
        <title>Rhodobacter translucens sp. nov., a novel bacterium isolated from activated sludge.</title>
        <authorList>
            <person name="Liu J."/>
        </authorList>
    </citation>
    <scope>NUCLEOTIDE SEQUENCE [LARGE SCALE GENOMIC DNA]</scope>
    <source>
        <strain evidence="6 7">HX-7-19</strain>
    </source>
</reference>
<comment type="caution">
    <text evidence="6">The sequence shown here is derived from an EMBL/GenBank/DDBJ whole genome shotgun (WGS) entry which is preliminary data.</text>
</comment>
<dbReference type="PANTHER" id="PTHR12128">
    <property type="entry name" value="DIHYDRODIPICOLINATE SYNTHASE"/>
    <property type="match status" value="1"/>
</dbReference>
<evidence type="ECO:0000313" key="7">
    <source>
        <dbReference type="Proteomes" id="UP000474758"/>
    </source>
</evidence>
<evidence type="ECO:0000256" key="1">
    <source>
        <dbReference type="ARBA" id="ARBA00007592"/>
    </source>
</evidence>
<dbReference type="CDD" id="cd00408">
    <property type="entry name" value="DHDPS-like"/>
    <property type="match status" value="1"/>
</dbReference>
<dbReference type="Gene3D" id="3.20.20.70">
    <property type="entry name" value="Aldolase class I"/>
    <property type="match status" value="1"/>
</dbReference>
<sequence length="299" mass="31829">MTLFTGLSAFPLTPIDDEGQLKSELLQRFLERIVAAGADSIGLLGSTGGYAYLTPEERKRTLRAAVDCVAGRTPLVVGVGALTTDVAEDLARDARKAGADGLLLAPMSYQPLTDDEVFRHFEAVAAAGELPLCIYNNPGTTKFTFSPDLIARLAEISNVAAVKMPLPADSDYAGEMRSQRAVTPDGFAVGYSGDWGAKDALLAGGACWYSVVAGLLPEPALALTRASQAGNAAEAERIDHAFAPLWALFREFGSFRVMFTIAEILGLGRITPPRPILPLEPASRERVEVALRPLLQDAV</sequence>
<feature type="active site" description="Schiff-base intermediate with substrate" evidence="4">
    <location>
        <position position="163"/>
    </location>
</feature>
<dbReference type="Proteomes" id="UP000474758">
    <property type="component" value="Unassembled WGS sequence"/>
</dbReference>
<accession>A0A6M1TZ18</accession>
<keyword evidence="7" id="KW-1185">Reference proteome</keyword>
<comment type="similarity">
    <text evidence="1 3">Belongs to the DapA family.</text>
</comment>
<feature type="active site" description="Proton donor/acceptor" evidence="4">
    <location>
        <position position="135"/>
    </location>
</feature>
<dbReference type="AlphaFoldDB" id="A0A6M1TZ18"/>
<dbReference type="PRINTS" id="PR00146">
    <property type="entry name" value="DHPICSNTHASE"/>
</dbReference>
<dbReference type="EMBL" id="JAALFE010000024">
    <property type="protein sequence ID" value="NGQ92837.1"/>
    <property type="molecule type" value="Genomic_DNA"/>
</dbReference>
<proteinExistence type="inferred from homology"/>